<dbReference type="RefSeq" id="WP_268114578.1">
    <property type="nucleotide sequence ID" value="NZ_CP113524.1"/>
</dbReference>
<feature type="domain" description="HNH nuclease" evidence="1">
    <location>
        <begin position="184"/>
        <end position="243"/>
    </location>
</feature>
<protein>
    <submittedName>
        <fullName evidence="2">HNH endonuclease</fullName>
    </submittedName>
</protein>
<proteinExistence type="predicted"/>
<keyword evidence="2" id="KW-0378">Hydrolase</keyword>
<dbReference type="InterPro" id="IPR002711">
    <property type="entry name" value="HNH"/>
</dbReference>
<dbReference type="Proteomes" id="UP001163115">
    <property type="component" value="Chromosome"/>
</dbReference>
<organism evidence="2 3">
    <name type="scientific">Lacrimispora xylanolytica</name>
    <dbReference type="NCBI Taxonomy" id="29375"/>
    <lineage>
        <taxon>Bacteria</taxon>
        <taxon>Bacillati</taxon>
        <taxon>Bacillota</taxon>
        <taxon>Clostridia</taxon>
        <taxon>Lachnospirales</taxon>
        <taxon>Lachnospiraceae</taxon>
        <taxon>Lacrimispora</taxon>
    </lineage>
</organism>
<name>A0ABY7A8F9_9FIRM</name>
<dbReference type="SMART" id="SM00507">
    <property type="entry name" value="HNHc"/>
    <property type="match status" value="1"/>
</dbReference>
<evidence type="ECO:0000259" key="1">
    <source>
        <dbReference type="SMART" id="SM00507"/>
    </source>
</evidence>
<dbReference type="SUPFAM" id="SSF88697">
    <property type="entry name" value="PUA domain-like"/>
    <property type="match status" value="1"/>
</dbReference>
<dbReference type="InterPro" id="IPR003615">
    <property type="entry name" value="HNH_nuc"/>
</dbReference>
<keyword evidence="2" id="KW-0540">Nuclease</keyword>
<dbReference type="Pfam" id="PF26348">
    <property type="entry name" value="SRA_ScoMcrA"/>
    <property type="match status" value="1"/>
</dbReference>
<reference evidence="2" key="1">
    <citation type="submission" date="2022-11" db="EMBL/GenBank/DDBJ databases">
        <title>Lacrimispora xylanolytica sy1, complete genome.</title>
        <authorList>
            <person name="Choi S."/>
        </authorList>
    </citation>
    <scope>NUCLEOTIDE SEQUENCE</scope>
    <source>
        <strain evidence="2">Sy1</strain>
    </source>
</reference>
<dbReference type="GO" id="GO:0004519">
    <property type="term" value="F:endonuclease activity"/>
    <property type="evidence" value="ECO:0007669"/>
    <property type="project" value="UniProtKB-KW"/>
</dbReference>
<keyword evidence="2" id="KW-0255">Endonuclease</keyword>
<dbReference type="InterPro" id="IPR058712">
    <property type="entry name" value="SRA_ScoMcrA"/>
</dbReference>
<evidence type="ECO:0000313" key="2">
    <source>
        <dbReference type="EMBL" id="WAJ22950.1"/>
    </source>
</evidence>
<sequence>MGFNPGISIGDQIKNQDLMRIFGCSNSSGMRRAKKTGTLVLIADETKGLYSDKWSDNGVLHYTGMGKTGDQVLTGNQNITLYNSNTNGVEVHLFEVMKRTIYTYRGIVKLVETPYQTTQADENGNMRKVWIFPVKPIDDSVAAERLEKEISTLSNVELIKRSRMSKPDKTPKKTEATVYYRDPYLKEMVKRIAEGKCQSCGAVAPFNDKNNEPYLEEHHVKRLADGGADTIENVVAICPNCHRRVHVLNSDTDNIILESVAKQNVERFNWLLAYEKKLSE</sequence>
<dbReference type="EMBL" id="CP113524">
    <property type="protein sequence ID" value="WAJ22950.1"/>
    <property type="molecule type" value="Genomic_DNA"/>
</dbReference>
<dbReference type="Gene3D" id="1.10.30.50">
    <property type="match status" value="1"/>
</dbReference>
<evidence type="ECO:0000313" key="3">
    <source>
        <dbReference type="Proteomes" id="UP001163115"/>
    </source>
</evidence>
<gene>
    <name evidence="2" type="ORF">OW255_15450</name>
</gene>
<dbReference type="InterPro" id="IPR015947">
    <property type="entry name" value="PUA-like_sf"/>
</dbReference>
<dbReference type="Pfam" id="PF01844">
    <property type="entry name" value="HNH"/>
    <property type="match status" value="1"/>
</dbReference>
<dbReference type="CDD" id="cd00085">
    <property type="entry name" value="HNHc"/>
    <property type="match status" value="1"/>
</dbReference>
<accession>A0ABY7A8F9</accession>
<keyword evidence="3" id="KW-1185">Reference proteome</keyword>